<reference evidence="2" key="1">
    <citation type="submission" date="2022-07" db="EMBL/GenBank/DDBJ databases">
        <authorList>
            <person name="Trinca V."/>
            <person name="Uliana J.V.C."/>
            <person name="Torres T.T."/>
            <person name="Ward R.J."/>
            <person name="Monesi N."/>
        </authorList>
    </citation>
    <scope>NUCLEOTIDE SEQUENCE</scope>
    <source>
        <strain evidence="2">HSMRA1968</strain>
        <tissue evidence="2">Whole embryos</tissue>
    </source>
</reference>
<sequence>MEAEGDDGGELDNHVSDDNLGSCGSVDDAKTPEDDTESLNQSLSSPGCGSALSSLQSPSASLASPLNLLASPLTPQSIIHNTDHQSMYVDIQTIGVNPQDINNPLSINQLTKPVYINHHSPIHHQHHHLINIGSPLSPASTSSNSSLVTSLHQNLTLPTSTSQQHQNTMRQHLHHNLNFTTPSLPISAVAEMNGLVTRLIKLFLRAMLIRSRFDFVANFNLPPFNPEQLPLQTTLTTLKILLGCIRSGNYIEELCPFTLAGGELQPAYGELYNACDSGELQHVHGELQHVCGELQHYRGELQHVCGELQHDCGELQHDCGELQHDCGELQLDCGELQHDCGELQHDCGELQHECGELQHDCGHPGHNYKTNVTI</sequence>
<proteinExistence type="predicted"/>
<keyword evidence="3" id="KW-1185">Reference proteome</keyword>
<dbReference type="Proteomes" id="UP001151699">
    <property type="component" value="Chromosome B"/>
</dbReference>
<feature type="non-terminal residue" evidence="2">
    <location>
        <position position="374"/>
    </location>
</feature>
<dbReference type="Gene3D" id="1.20.5.170">
    <property type="match status" value="1"/>
</dbReference>
<feature type="region of interest" description="Disordered" evidence="1">
    <location>
        <begin position="1"/>
        <end position="56"/>
    </location>
</feature>
<dbReference type="OrthoDB" id="2307332at2759"/>
<feature type="compositionally biased region" description="Polar residues" evidence="1">
    <location>
        <begin position="38"/>
        <end position="47"/>
    </location>
</feature>
<name>A0A9Q0N1E0_9DIPT</name>
<evidence type="ECO:0000313" key="2">
    <source>
        <dbReference type="EMBL" id="KAJ6641237.1"/>
    </source>
</evidence>
<dbReference type="AlphaFoldDB" id="A0A9Q0N1E0"/>
<protein>
    <submittedName>
        <fullName evidence="2">Protein pangolin, isoform J</fullName>
    </submittedName>
</protein>
<accession>A0A9Q0N1E0</accession>
<organism evidence="2 3">
    <name type="scientific">Pseudolycoriella hygida</name>
    <dbReference type="NCBI Taxonomy" id="35572"/>
    <lineage>
        <taxon>Eukaryota</taxon>
        <taxon>Metazoa</taxon>
        <taxon>Ecdysozoa</taxon>
        <taxon>Arthropoda</taxon>
        <taxon>Hexapoda</taxon>
        <taxon>Insecta</taxon>
        <taxon>Pterygota</taxon>
        <taxon>Neoptera</taxon>
        <taxon>Endopterygota</taxon>
        <taxon>Diptera</taxon>
        <taxon>Nematocera</taxon>
        <taxon>Sciaroidea</taxon>
        <taxon>Sciaridae</taxon>
        <taxon>Pseudolycoriella</taxon>
    </lineage>
</organism>
<evidence type="ECO:0000256" key="1">
    <source>
        <dbReference type="SAM" id="MobiDB-lite"/>
    </source>
</evidence>
<feature type="compositionally biased region" description="Acidic residues" evidence="1">
    <location>
        <begin position="1"/>
        <end position="10"/>
    </location>
</feature>
<gene>
    <name evidence="2" type="primary">pan_1</name>
    <name evidence="2" type="ORF">Bhyg_06172</name>
</gene>
<dbReference type="EMBL" id="WJQU01000002">
    <property type="protein sequence ID" value="KAJ6641237.1"/>
    <property type="molecule type" value="Genomic_DNA"/>
</dbReference>
<evidence type="ECO:0000313" key="3">
    <source>
        <dbReference type="Proteomes" id="UP001151699"/>
    </source>
</evidence>
<comment type="caution">
    <text evidence="2">The sequence shown here is derived from an EMBL/GenBank/DDBJ whole genome shotgun (WGS) entry which is preliminary data.</text>
</comment>